<dbReference type="OrthoDB" id="9784632at2"/>
<evidence type="ECO:0000259" key="4">
    <source>
        <dbReference type="Pfam" id="PF00724"/>
    </source>
</evidence>
<dbReference type="AlphaFoldDB" id="A0A037ZJS6"/>
<dbReference type="SUPFAM" id="SSF51395">
    <property type="entry name" value="FMN-linked oxidoreductases"/>
    <property type="match status" value="1"/>
</dbReference>
<accession>A0A037ZJS6</accession>
<reference evidence="5 6" key="1">
    <citation type="submission" date="2014-03" db="EMBL/GenBank/DDBJ databases">
        <title>Draft Genome Sequence of Actibacterium mucosum KCTC 23349, a Marine Alphaproteobacterium with Complex Ionic Requirements Isolated from Mediterranean Seawater at Malvarrosa Beach, Valencia, Spain.</title>
        <authorList>
            <person name="Arahal D.R."/>
            <person name="Shao Z."/>
            <person name="Lai Q."/>
            <person name="Pujalte M.J."/>
        </authorList>
    </citation>
    <scope>NUCLEOTIDE SEQUENCE [LARGE SCALE GENOMIC DNA]</scope>
    <source>
        <strain evidence="5 6">KCTC 23349</strain>
    </source>
</reference>
<name>A0A037ZJS6_9RHOB</name>
<comment type="similarity">
    <text evidence="2">Belongs to the NADH:flavin oxidoreductase/NADH oxidase family.</text>
</comment>
<dbReference type="GO" id="GO:0010181">
    <property type="term" value="F:FMN binding"/>
    <property type="evidence" value="ECO:0007669"/>
    <property type="project" value="InterPro"/>
</dbReference>
<evidence type="ECO:0000256" key="2">
    <source>
        <dbReference type="ARBA" id="ARBA00005979"/>
    </source>
</evidence>
<protein>
    <recommendedName>
        <fullName evidence="4">NADH:flavin oxidoreductase/NADH oxidase N-terminal domain-containing protein</fullName>
    </recommendedName>
</protein>
<dbReference type="STRING" id="1454373.ACMU_08790"/>
<evidence type="ECO:0000313" key="6">
    <source>
        <dbReference type="Proteomes" id="UP000026249"/>
    </source>
</evidence>
<gene>
    <name evidence="5" type="ORF">ACMU_08790</name>
</gene>
<dbReference type="EMBL" id="JFKE01000003">
    <property type="protein sequence ID" value="KAJ55859.1"/>
    <property type="molecule type" value="Genomic_DNA"/>
</dbReference>
<dbReference type="Proteomes" id="UP000026249">
    <property type="component" value="Unassembled WGS sequence"/>
</dbReference>
<dbReference type="GO" id="GO:0005829">
    <property type="term" value="C:cytosol"/>
    <property type="evidence" value="ECO:0007669"/>
    <property type="project" value="TreeGrafter"/>
</dbReference>
<evidence type="ECO:0000313" key="5">
    <source>
        <dbReference type="EMBL" id="KAJ55859.1"/>
    </source>
</evidence>
<feature type="domain" description="NADH:flavin oxidoreductase/NADH oxidase N-terminal" evidence="4">
    <location>
        <begin position="3"/>
        <end position="334"/>
    </location>
</feature>
<dbReference type="RefSeq" id="WP_035257853.1">
    <property type="nucleotide sequence ID" value="NZ_JFKE01000003.1"/>
</dbReference>
<sequence>MTDIFSPIRVGRYDLKNRVFMAPLTRGRTGAEGVPGEINARYYAQRATAGLIIAEATAINQAGKGWPGAPGIFSDEQVAGWKQVADAVHEQGGRIFVQIWHMGRAALPVYTGQDAPVSASPIAAEGAIPGPDGVPVEFPTPRPLTKDEISEIVQDFAQAAKNAVEAGLDGVEIHAANNFLLDSFLRDGTNERTDEYGGSPENRARFLIEVVEAVSNAIGADRTGVRFSPTASPFGIRDSRPAETFAVAAEKLNAFELAYLHILEVPKNIEHMMSSDQDPVVADIRKAYNGTLILNGQYDKDRANASLAAGAGDAVSFGYAYVANPDLVARMQGDHPLATANDDLLYTPDAEGYSDYPALTLEPAE</sequence>
<dbReference type="Gene3D" id="3.20.20.70">
    <property type="entry name" value="Aldolase class I"/>
    <property type="match status" value="1"/>
</dbReference>
<organism evidence="5 6">
    <name type="scientific">Actibacterium mucosum KCTC 23349</name>
    <dbReference type="NCBI Taxonomy" id="1454373"/>
    <lineage>
        <taxon>Bacteria</taxon>
        <taxon>Pseudomonadati</taxon>
        <taxon>Pseudomonadota</taxon>
        <taxon>Alphaproteobacteria</taxon>
        <taxon>Rhodobacterales</taxon>
        <taxon>Roseobacteraceae</taxon>
        <taxon>Actibacterium</taxon>
    </lineage>
</organism>
<dbReference type="PANTHER" id="PTHR22893:SF91">
    <property type="entry name" value="NADPH DEHYDROGENASE 2-RELATED"/>
    <property type="match status" value="1"/>
</dbReference>
<comment type="caution">
    <text evidence="5">The sequence shown here is derived from an EMBL/GenBank/DDBJ whole genome shotgun (WGS) entry which is preliminary data.</text>
</comment>
<proteinExistence type="inferred from homology"/>
<dbReference type="FunFam" id="3.20.20.70:FF:000059">
    <property type="entry name" value="N-ethylmaleimide reductase, FMN-linked"/>
    <property type="match status" value="1"/>
</dbReference>
<evidence type="ECO:0000256" key="3">
    <source>
        <dbReference type="ARBA" id="ARBA00023002"/>
    </source>
</evidence>
<dbReference type="PANTHER" id="PTHR22893">
    <property type="entry name" value="NADH OXIDOREDUCTASE-RELATED"/>
    <property type="match status" value="1"/>
</dbReference>
<dbReference type="InterPro" id="IPR013785">
    <property type="entry name" value="Aldolase_TIM"/>
</dbReference>
<evidence type="ECO:0000256" key="1">
    <source>
        <dbReference type="ARBA" id="ARBA00001917"/>
    </source>
</evidence>
<dbReference type="CDD" id="cd02933">
    <property type="entry name" value="OYE_like_FMN"/>
    <property type="match status" value="1"/>
</dbReference>
<keyword evidence="3" id="KW-0560">Oxidoreductase</keyword>
<comment type="cofactor">
    <cofactor evidence="1">
        <name>FMN</name>
        <dbReference type="ChEBI" id="CHEBI:58210"/>
    </cofactor>
</comment>
<dbReference type="Pfam" id="PF00724">
    <property type="entry name" value="Oxidored_FMN"/>
    <property type="match status" value="1"/>
</dbReference>
<keyword evidence="6" id="KW-1185">Reference proteome</keyword>
<dbReference type="GO" id="GO:0016628">
    <property type="term" value="F:oxidoreductase activity, acting on the CH-CH group of donors, NAD or NADP as acceptor"/>
    <property type="evidence" value="ECO:0007669"/>
    <property type="project" value="UniProtKB-ARBA"/>
</dbReference>
<dbReference type="InterPro" id="IPR001155">
    <property type="entry name" value="OxRdtase_FMN_N"/>
</dbReference>
<dbReference type="InterPro" id="IPR045247">
    <property type="entry name" value="Oye-like"/>
</dbReference>